<dbReference type="PANTHER" id="PTHR43562">
    <property type="entry name" value="NAPA-TYPE SODIUM/HYDROGEN ANTIPORTER"/>
    <property type="match status" value="1"/>
</dbReference>
<evidence type="ECO:0000256" key="2">
    <source>
        <dbReference type="ARBA" id="ARBA00005551"/>
    </source>
</evidence>
<evidence type="ECO:0000256" key="10">
    <source>
        <dbReference type="ARBA" id="ARBA00023201"/>
    </source>
</evidence>
<feature type="transmembrane region" description="Helical" evidence="11">
    <location>
        <begin position="49"/>
        <end position="68"/>
    </location>
</feature>
<feature type="transmembrane region" description="Helical" evidence="11">
    <location>
        <begin position="228"/>
        <end position="249"/>
    </location>
</feature>
<accession>A0ABU5SU49</accession>
<keyword evidence="9 11" id="KW-0472">Membrane</keyword>
<gene>
    <name evidence="13" type="ORF">VB739_05780</name>
</gene>
<feature type="transmembrane region" description="Helical" evidence="11">
    <location>
        <begin position="139"/>
        <end position="161"/>
    </location>
</feature>
<keyword evidence="14" id="KW-1185">Reference proteome</keyword>
<feature type="transmembrane region" description="Helical" evidence="11">
    <location>
        <begin position="381"/>
        <end position="401"/>
    </location>
</feature>
<evidence type="ECO:0000256" key="11">
    <source>
        <dbReference type="SAM" id="Phobius"/>
    </source>
</evidence>
<protein>
    <submittedName>
        <fullName evidence="13">Cation:proton antiporter</fullName>
    </submittedName>
</protein>
<feature type="transmembrane region" description="Helical" evidence="11">
    <location>
        <begin position="413"/>
        <end position="434"/>
    </location>
</feature>
<dbReference type="InterPro" id="IPR038770">
    <property type="entry name" value="Na+/solute_symporter_sf"/>
</dbReference>
<reference evidence="13 14" key="1">
    <citation type="submission" date="2023-12" db="EMBL/GenBank/DDBJ databases">
        <title>Baltic Sea Cyanobacteria.</title>
        <authorList>
            <person name="Delbaje E."/>
            <person name="Fewer D.P."/>
            <person name="Shishido T.K."/>
        </authorList>
    </citation>
    <scope>NUCLEOTIDE SEQUENCE [LARGE SCALE GENOMIC DNA]</scope>
    <source>
        <strain evidence="13 14">UHCC 0281</strain>
    </source>
</reference>
<dbReference type="Gene3D" id="1.20.1530.20">
    <property type="match status" value="1"/>
</dbReference>
<evidence type="ECO:0000313" key="14">
    <source>
        <dbReference type="Proteomes" id="UP001302329"/>
    </source>
</evidence>
<evidence type="ECO:0000259" key="12">
    <source>
        <dbReference type="Pfam" id="PF00999"/>
    </source>
</evidence>
<dbReference type="Pfam" id="PF00999">
    <property type="entry name" value="Na_H_Exchanger"/>
    <property type="match status" value="1"/>
</dbReference>
<keyword evidence="7" id="KW-0915">Sodium</keyword>
<evidence type="ECO:0000256" key="8">
    <source>
        <dbReference type="ARBA" id="ARBA00023065"/>
    </source>
</evidence>
<evidence type="ECO:0000256" key="9">
    <source>
        <dbReference type="ARBA" id="ARBA00023136"/>
    </source>
</evidence>
<dbReference type="InterPro" id="IPR006153">
    <property type="entry name" value="Cation/H_exchanger_TM"/>
</dbReference>
<keyword evidence="3" id="KW-0813">Transport</keyword>
<feature type="transmembrane region" description="Helical" evidence="11">
    <location>
        <begin position="167"/>
        <end position="187"/>
    </location>
</feature>
<feature type="transmembrane region" description="Helical" evidence="11">
    <location>
        <begin position="319"/>
        <end position="339"/>
    </location>
</feature>
<comment type="subcellular location">
    <subcellularLocation>
        <location evidence="1">Membrane</location>
        <topology evidence="1">Multi-pass membrane protein</topology>
    </subcellularLocation>
</comment>
<dbReference type="RefSeq" id="WP_323356150.1">
    <property type="nucleotide sequence ID" value="NZ_JAYGHY010000012.1"/>
</dbReference>
<comment type="similarity">
    <text evidence="2">Belongs to the monovalent cation:proton antiporter 2 (CPA2) transporter (TC 2.A.37) family.</text>
</comment>
<comment type="caution">
    <text evidence="13">The sequence shown here is derived from an EMBL/GenBank/DDBJ whole genome shotgun (WGS) entry which is preliminary data.</text>
</comment>
<evidence type="ECO:0000256" key="3">
    <source>
        <dbReference type="ARBA" id="ARBA00022448"/>
    </source>
</evidence>
<feature type="transmembrane region" description="Helical" evidence="11">
    <location>
        <begin position="199"/>
        <end position="222"/>
    </location>
</feature>
<keyword evidence="4" id="KW-0050">Antiport</keyword>
<sequence length="457" mass="47172">MFAPSLLLEVGTTQIETVETLLEVGRYLVIFLVARALAELMVRLKLPTILGELVAGVLIGVTGLHLILPPAAHAELNQVMLDLVGSCAGVSPETVAEIYTESFPSLEATAKLGLYALLFLTGLESELDELMAVGQQATTVAITGVLLPFALGTAGLFYLFHVPLFPAVFAGASMTATSIGITASVFGELKFLKTREGQTVIGAAVLDDIFGIVILAVVVALAGDGVLAAGPILQLVLAAAVFVAVALFLSRTAAPAFDWVLDRLRAPGEVVVAGFVVLGLCCFIAEAIGLEAALGAFAAGLILSASKHTKAIQQSVKPLVALFATVFFVLIGSALDLSVMNPLNPANREGLVVALFLLAVAIVGKVAAGWSYLSVQKTNRLVVGLGMMPRGEVGLIFLGLGSQAGILSTPLEAAILLMVIGTTFLAPLLLRLALSGVEVPTEAPADGSADRPTEQAA</sequence>
<organism evidence="13 14">
    <name type="scientific">Cyanobium gracile UHCC 0281</name>
    <dbReference type="NCBI Taxonomy" id="3110309"/>
    <lineage>
        <taxon>Bacteria</taxon>
        <taxon>Bacillati</taxon>
        <taxon>Cyanobacteriota</taxon>
        <taxon>Cyanophyceae</taxon>
        <taxon>Synechococcales</taxon>
        <taxon>Prochlorococcaceae</taxon>
        <taxon>Cyanobium</taxon>
    </lineage>
</organism>
<keyword evidence="6 11" id="KW-1133">Transmembrane helix</keyword>
<feature type="transmembrane region" description="Helical" evidence="11">
    <location>
        <begin position="351"/>
        <end position="375"/>
    </location>
</feature>
<dbReference type="EMBL" id="JAYGHY010000012">
    <property type="protein sequence ID" value="MEA5442057.1"/>
    <property type="molecule type" value="Genomic_DNA"/>
</dbReference>
<dbReference type="Proteomes" id="UP001302329">
    <property type="component" value="Unassembled WGS sequence"/>
</dbReference>
<evidence type="ECO:0000256" key="1">
    <source>
        <dbReference type="ARBA" id="ARBA00004141"/>
    </source>
</evidence>
<keyword evidence="10" id="KW-0739">Sodium transport</keyword>
<proteinExistence type="inferred from homology"/>
<name>A0ABU5SU49_9CYAN</name>
<keyword evidence="8" id="KW-0406">Ion transport</keyword>
<dbReference type="PANTHER" id="PTHR43562:SF3">
    <property type="entry name" value="SODIUM ION_PROTON EXCHANGER (EUROFUNG)"/>
    <property type="match status" value="1"/>
</dbReference>
<feature type="domain" description="Cation/H+ exchanger transmembrane" evidence="12">
    <location>
        <begin position="32"/>
        <end position="431"/>
    </location>
</feature>
<evidence type="ECO:0000313" key="13">
    <source>
        <dbReference type="EMBL" id="MEA5442057.1"/>
    </source>
</evidence>
<evidence type="ECO:0000256" key="5">
    <source>
        <dbReference type="ARBA" id="ARBA00022692"/>
    </source>
</evidence>
<feature type="transmembrane region" description="Helical" evidence="11">
    <location>
        <begin position="270"/>
        <end position="299"/>
    </location>
</feature>
<evidence type="ECO:0000256" key="7">
    <source>
        <dbReference type="ARBA" id="ARBA00023053"/>
    </source>
</evidence>
<evidence type="ECO:0000256" key="4">
    <source>
        <dbReference type="ARBA" id="ARBA00022449"/>
    </source>
</evidence>
<keyword evidence="5 11" id="KW-0812">Transmembrane</keyword>
<evidence type="ECO:0000256" key="6">
    <source>
        <dbReference type="ARBA" id="ARBA00022989"/>
    </source>
</evidence>